<evidence type="ECO:0000256" key="12">
    <source>
        <dbReference type="ARBA" id="ARBA00023180"/>
    </source>
</evidence>
<sequence>MHFRTLYRLACWLALCHVSACTQVTTKDFDSREYFAVQLEESIELEAFKDSHNDWQYEHAARGLEHYHVFSTPIDKLRKRGLEESLDIKSFHPLPPKRLVKRMPVKIDSSMEPLIEAEKRLKIDDPLFAKQWHLVNTASPGDDVNVTGLWYEGITGKGVVTAIVDDGLDMDSKDLKRSFCKEGSWDFNDNTNLPKPRLDDDYHGTRCAAEIAAEKGNDYCGIGVAYDSKVAGLRILSGQITAEDEAAAMIYAPDVNDIYSCSWGPPDDGKSMQEPEKIVKEAMLKGVLDGRKGKGSLYIFASGNGGMHNDNCNFDGYTNSIYSITVSAIDHKGLHPPYAEACSAVMTVTYSSGSGEHIHTSDINDKCTDIHGGTSAAAPLAAGLYALVLQGNPDLTWRDVQYLTLLTSVEVNENDGSWHDGPLGRRYSHKYGYGKLDAYNMVQMAKTWKSLKPQSWFWSPVQRPGSKIESQKSTLTHEFTIDKEWLEKSNFDHVEHVVVTVNIGSSARGKTAITLKSPGGIVSELAVSRRFDHSTEGWNNWSFSSVAHWGESGEGTWTLEVSTTDAECSVDFNEWQLKLFGESIDETKVKRFSLDSDYSFDPNAQESEESSTIVTSSTSTSVSTTAAKTTSETSAVSTSDAGDATNEGKGSEATGGEEDEDDGIDGEDGSYRHSTEGHYSEYFFFLVIIGFVIFLALFKSEQLRRKRRRRGRTDEYEFDVIQPDDDFDTEEELTDDSSLVSRDHADNPFATTRKSTDLSKARGIPASKLPRNSVDQKRAQQLAQDSRREDAFLRTEEEERQKLFDNMHGFDGDDDEDEMFRIGSSR</sequence>
<dbReference type="RefSeq" id="XP_022457979.1">
    <property type="nucleotide sequence ID" value="XM_022604171.1"/>
</dbReference>
<dbReference type="PROSITE" id="PS00136">
    <property type="entry name" value="SUBTILASE_ASP"/>
    <property type="match status" value="1"/>
</dbReference>
<keyword evidence="12" id="KW-0325">Glycoprotein</keyword>
<evidence type="ECO:0000256" key="8">
    <source>
        <dbReference type="ARBA" id="ARBA00022837"/>
    </source>
</evidence>
<dbReference type="HOGENOM" id="CLU_002976_2_1_1"/>
<feature type="active site" description="Charge relay system" evidence="13 14">
    <location>
        <position position="375"/>
    </location>
</feature>
<evidence type="ECO:0000256" key="1">
    <source>
        <dbReference type="ARBA" id="ARBA00004370"/>
    </source>
</evidence>
<dbReference type="InterPro" id="IPR015500">
    <property type="entry name" value="Peptidase_S8_subtilisin-rel"/>
</dbReference>
<dbReference type="InterPro" id="IPR008979">
    <property type="entry name" value="Galactose-bd-like_sf"/>
</dbReference>
<evidence type="ECO:0000256" key="7">
    <source>
        <dbReference type="ARBA" id="ARBA00022825"/>
    </source>
</evidence>
<keyword evidence="11" id="KW-0865">Zymogen</keyword>
<dbReference type="GO" id="GO:0004252">
    <property type="term" value="F:serine-type endopeptidase activity"/>
    <property type="evidence" value="ECO:0007669"/>
    <property type="project" value="UniProtKB-UniRule"/>
</dbReference>
<feature type="region of interest" description="Disordered" evidence="15">
    <location>
        <begin position="724"/>
        <end position="826"/>
    </location>
</feature>
<feature type="active site" description="Charge relay system" evidence="13 14">
    <location>
        <position position="203"/>
    </location>
</feature>
<comment type="similarity">
    <text evidence="2">Belongs to the peptidase S8 family. Furin subfamily.</text>
</comment>
<feature type="compositionally biased region" description="Acidic residues" evidence="15">
    <location>
        <begin position="655"/>
        <end position="668"/>
    </location>
</feature>
<dbReference type="Gene3D" id="2.60.120.260">
    <property type="entry name" value="Galactose-binding domain-like"/>
    <property type="match status" value="1"/>
</dbReference>
<evidence type="ECO:0000256" key="13">
    <source>
        <dbReference type="PIRSR" id="PIRSR615500-1"/>
    </source>
</evidence>
<dbReference type="InterPro" id="IPR023827">
    <property type="entry name" value="Peptidase_S8_Asp-AS"/>
</dbReference>
<dbReference type="PROSITE" id="PS51892">
    <property type="entry name" value="SUBTILASE"/>
    <property type="match status" value="1"/>
</dbReference>
<feature type="region of interest" description="Disordered" evidence="15">
    <location>
        <begin position="600"/>
        <end position="672"/>
    </location>
</feature>
<evidence type="ECO:0000256" key="11">
    <source>
        <dbReference type="ARBA" id="ARBA00023145"/>
    </source>
</evidence>
<dbReference type="PANTHER" id="PTHR42884">
    <property type="entry name" value="PROPROTEIN CONVERTASE SUBTILISIN/KEXIN-RELATED"/>
    <property type="match status" value="1"/>
</dbReference>
<evidence type="ECO:0000313" key="19">
    <source>
        <dbReference type="EMBL" id="CDK25969.1"/>
    </source>
</evidence>
<feature type="chain" id="PRO_5004880521" description="P/Homo B domain-containing protein" evidence="17">
    <location>
        <begin position="22"/>
        <end position="826"/>
    </location>
</feature>
<dbReference type="PROSITE" id="PS00138">
    <property type="entry name" value="SUBTILASE_SER"/>
    <property type="match status" value="1"/>
</dbReference>
<feature type="signal peptide" evidence="17">
    <location>
        <begin position="1"/>
        <end position="21"/>
    </location>
</feature>
<dbReference type="FunFam" id="3.40.50.200:FF:000005">
    <property type="entry name" value="Proprotein convertase subtilisin/kexin type 7"/>
    <property type="match status" value="1"/>
</dbReference>
<reference evidence="19" key="1">
    <citation type="submission" date="2013-12" db="EMBL/GenBank/DDBJ databases">
        <authorList>
            <person name="Genoscope - CEA"/>
        </authorList>
    </citation>
    <scope>NUCLEOTIDE SEQUENCE</scope>
    <source>
        <strain evidence="19">CBS 1993</strain>
    </source>
</reference>
<dbReference type="GeneID" id="34519367"/>
<reference evidence="19" key="2">
    <citation type="submission" date="2014-02" db="EMBL/GenBank/DDBJ databases">
        <title>Complete DNA sequence of /Kuraishia capsulata/ illustrates novel genomic features among budding yeasts (/Saccharomycotina/).</title>
        <authorList>
            <person name="Morales L."/>
            <person name="Noel B."/>
            <person name="Porcel B."/>
            <person name="Marcet-Houben M."/>
            <person name="Hullo M-F."/>
            <person name="Sacerdot C."/>
            <person name="Tekaia F."/>
            <person name="Leh-Louis V."/>
            <person name="Despons L."/>
            <person name="Khanna V."/>
            <person name="Aury J-M."/>
            <person name="Barbe V."/>
            <person name="Couloux A."/>
            <person name="Labadie K."/>
            <person name="Pelletier E."/>
            <person name="Souciet J-L."/>
            <person name="Boekhout T."/>
            <person name="Gabaldon T."/>
            <person name="Wincker P."/>
            <person name="Dujon B."/>
        </authorList>
    </citation>
    <scope>NUCLEOTIDE SEQUENCE</scope>
    <source>
        <strain evidence="19">CBS 1993</strain>
    </source>
</reference>
<dbReference type="PRINTS" id="PR00723">
    <property type="entry name" value="SUBTILISIN"/>
</dbReference>
<dbReference type="Gene3D" id="3.40.50.200">
    <property type="entry name" value="Peptidase S8/S53 domain"/>
    <property type="match status" value="1"/>
</dbReference>
<feature type="compositionally biased region" description="Acidic residues" evidence="15">
    <location>
        <begin position="724"/>
        <end position="735"/>
    </location>
</feature>
<feature type="transmembrane region" description="Helical" evidence="16">
    <location>
        <begin position="682"/>
        <end position="700"/>
    </location>
</feature>
<dbReference type="EMBL" id="HG793126">
    <property type="protein sequence ID" value="CDK25969.1"/>
    <property type="molecule type" value="Genomic_DNA"/>
</dbReference>
<evidence type="ECO:0000256" key="10">
    <source>
        <dbReference type="ARBA" id="ARBA00023136"/>
    </source>
</evidence>
<evidence type="ECO:0000256" key="5">
    <source>
        <dbReference type="ARBA" id="ARBA00022729"/>
    </source>
</evidence>
<dbReference type="PROSITE" id="PS51829">
    <property type="entry name" value="P_HOMO_B"/>
    <property type="match status" value="1"/>
</dbReference>
<dbReference type="GO" id="GO:0000139">
    <property type="term" value="C:Golgi membrane"/>
    <property type="evidence" value="ECO:0007669"/>
    <property type="project" value="TreeGrafter"/>
</dbReference>
<keyword evidence="3 14" id="KW-0645">Protease</keyword>
<dbReference type="SUPFAM" id="SSF52743">
    <property type="entry name" value="Subtilisin-like"/>
    <property type="match status" value="1"/>
</dbReference>
<feature type="domain" description="P/Homo B" evidence="18">
    <location>
        <begin position="451"/>
        <end position="585"/>
    </location>
</feature>
<dbReference type="InterPro" id="IPR002884">
    <property type="entry name" value="P_dom"/>
</dbReference>
<evidence type="ECO:0000256" key="9">
    <source>
        <dbReference type="ARBA" id="ARBA00022989"/>
    </source>
</evidence>
<dbReference type="GO" id="GO:0005802">
    <property type="term" value="C:trans-Golgi network"/>
    <property type="evidence" value="ECO:0007669"/>
    <property type="project" value="EnsemblFungi"/>
</dbReference>
<evidence type="ECO:0000313" key="20">
    <source>
        <dbReference type="Proteomes" id="UP000019384"/>
    </source>
</evidence>
<proteinExistence type="inferred from homology"/>
<dbReference type="SUPFAM" id="SSF49785">
    <property type="entry name" value="Galactose-binding domain-like"/>
    <property type="match status" value="1"/>
</dbReference>
<keyword evidence="5 17" id="KW-0732">Signal</keyword>
<dbReference type="InterPro" id="IPR000209">
    <property type="entry name" value="Peptidase_S8/S53_dom"/>
</dbReference>
<dbReference type="InterPro" id="IPR034182">
    <property type="entry name" value="Kexin/furin"/>
</dbReference>
<evidence type="ECO:0000256" key="17">
    <source>
        <dbReference type="SAM" id="SignalP"/>
    </source>
</evidence>
<keyword evidence="9 16" id="KW-1133">Transmembrane helix</keyword>
<dbReference type="PANTHER" id="PTHR42884:SF14">
    <property type="entry name" value="NEUROENDOCRINE CONVERTASE 1"/>
    <property type="match status" value="1"/>
</dbReference>
<evidence type="ECO:0000256" key="15">
    <source>
        <dbReference type="SAM" id="MobiDB-lite"/>
    </source>
</evidence>
<dbReference type="Pfam" id="PF01483">
    <property type="entry name" value="P_proprotein"/>
    <property type="match status" value="1"/>
</dbReference>
<feature type="compositionally biased region" description="Basic and acidic residues" evidence="15">
    <location>
        <begin position="785"/>
        <end position="811"/>
    </location>
</feature>
<evidence type="ECO:0000256" key="6">
    <source>
        <dbReference type="ARBA" id="ARBA00022801"/>
    </source>
</evidence>
<dbReference type="CDD" id="cd04059">
    <property type="entry name" value="Peptidases_S8_Protein_convertases_Kexins_Furin-like"/>
    <property type="match status" value="1"/>
</dbReference>
<keyword evidence="10 16" id="KW-0472">Membrane</keyword>
<dbReference type="FunFam" id="2.60.120.260:FF:000026">
    <property type="entry name" value="proprotein convertase subtilisin/kexin type 7"/>
    <property type="match status" value="1"/>
</dbReference>
<dbReference type="InterPro" id="IPR036852">
    <property type="entry name" value="Peptidase_S8/S53_dom_sf"/>
</dbReference>
<dbReference type="GO" id="GO:0007323">
    <property type="term" value="P:peptide pheromone maturation"/>
    <property type="evidence" value="ECO:0007669"/>
    <property type="project" value="EnsemblFungi"/>
</dbReference>
<comment type="subcellular location">
    <subcellularLocation>
        <location evidence="1">Membrane</location>
    </subcellularLocation>
</comment>
<dbReference type="InterPro" id="IPR023828">
    <property type="entry name" value="Peptidase_S8_Ser-AS"/>
</dbReference>
<keyword evidence="20" id="KW-1185">Reference proteome</keyword>
<dbReference type="AlphaFoldDB" id="W6MHX9"/>
<dbReference type="STRING" id="1382522.W6MHX9"/>
<gene>
    <name evidence="19" type="ORF">KUCA_T00001940001</name>
</gene>
<evidence type="ECO:0000256" key="14">
    <source>
        <dbReference type="PROSITE-ProRule" id="PRU01240"/>
    </source>
</evidence>
<organism evidence="19 20">
    <name type="scientific">Kuraishia capsulata CBS 1993</name>
    <dbReference type="NCBI Taxonomy" id="1382522"/>
    <lineage>
        <taxon>Eukaryota</taxon>
        <taxon>Fungi</taxon>
        <taxon>Dikarya</taxon>
        <taxon>Ascomycota</taxon>
        <taxon>Saccharomycotina</taxon>
        <taxon>Pichiomycetes</taxon>
        <taxon>Pichiales</taxon>
        <taxon>Pichiaceae</taxon>
        <taxon>Kuraishia</taxon>
    </lineage>
</organism>
<dbReference type="Proteomes" id="UP000019384">
    <property type="component" value="Unassembled WGS sequence"/>
</dbReference>
<accession>W6MHX9</accession>
<evidence type="ECO:0000256" key="3">
    <source>
        <dbReference type="ARBA" id="ARBA00022670"/>
    </source>
</evidence>
<evidence type="ECO:0000256" key="4">
    <source>
        <dbReference type="ARBA" id="ARBA00022692"/>
    </source>
</evidence>
<dbReference type="GO" id="GO:0016485">
    <property type="term" value="P:protein processing"/>
    <property type="evidence" value="ECO:0007669"/>
    <property type="project" value="EnsemblFungi"/>
</dbReference>
<keyword evidence="4 16" id="KW-0812">Transmembrane</keyword>
<evidence type="ECO:0000256" key="16">
    <source>
        <dbReference type="SAM" id="Phobius"/>
    </source>
</evidence>
<evidence type="ECO:0000256" key="2">
    <source>
        <dbReference type="ARBA" id="ARBA00005325"/>
    </source>
</evidence>
<dbReference type="OrthoDB" id="300641at2759"/>
<evidence type="ECO:0000259" key="18">
    <source>
        <dbReference type="PROSITE" id="PS51829"/>
    </source>
</evidence>
<keyword evidence="6 14" id="KW-0378">Hydrolase</keyword>
<name>W6MHX9_9ASCO</name>
<dbReference type="Pfam" id="PF00082">
    <property type="entry name" value="Peptidase_S8"/>
    <property type="match status" value="1"/>
</dbReference>
<keyword evidence="7 14" id="KW-0720">Serine protease</keyword>
<feature type="compositionally biased region" description="Low complexity" evidence="15">
    <location>
        <begin position="610"/>
        <end position="639"/>
    </location>
</feature>
<feature type="active site" description="Charge relay system" evidence="13 14">
    <location>
        <position position="165"/>
    </location>
</feature>
<protein>
    <recommendedName>
        <fullName evidence="18">P/Homo B domain-containing protein</fullName>
    </recommendedName>
</protein>
<keyword evidence="8" id="KW-0106">Calcium</keyword>